<keyword evidence="8 9" id="KW-0472">Membrane</keyword>
<dbReference type="EMBL" id="JABFDB010000002">
    <property type="protein sequence ID" value="NYZ19263.1"/>
    <property type="molecule type" value="Genomic_DNA"/>
</dbReference>
<evidence type="ECO:0000313" key="13">
    <source>
        <dbReference type="Proteomes" id="UP000584642"/>
    </source>
</evidence>
<evidence type="ECO:0000256" key="6">
    <source>
        <dbReference type="ARBA" id="ARBA00022692"/>
    </source>
</evidence>
<keyword evidence="6 9" id="KW-0812">Transmembrane</keyword>
<evidence type="ECO:0000256" key="5">
    <source>
        <dbReference type="ARBA" id="ARBA00022519"/>
    </source>
</evidence>
<gene>
    <name evidence="12" type="ORF">HND93_06030</name>
</gene>
<evidence type="ECO:0000259" key="10">
    <source>
        <dbReference type="Pfam" id="PF25994"/>
    </source>
</evidence>
<comment type="similarity">
    <text evidence="2 9">Belongs to the membrane fusion protein (MFP) (TC 8.A.1) family.</text>
</comment>
<comment type="subcellular location">
    <subcellularLocation>
        <location evidence="1 9">Cell inner membrane</location>
        <topology evidence="1 9">Single-pass membrane protein</topology>
    </subcellularLocation>
</comment>
<evidence type="ECO:0000256" key="3">
    <source>
        <dbReference type="ARBA" id="ARBA00022448"/>
    </source>
</evidence>
<keyword evidence="4 9" id="KW-1003">Cell membrane</keyword>
<dbReference type="PANTHER" id="PTHR30386">
    <property type="entry name" value="MEMBRANE FUSION SUBUNIT OF EMRAB-TOLC MULTIDRUG EFFLUX PUMP"/>
    <property type="match status" value="1"/>
</dbReference>
<dbReference type="Gene3D" id="2.40.30.170">
    <property type="match status" value="1"/>
</dbReference>
<comment type="caution">
    <text evidence="12">The sequence shown here is derived from an EMBL/GenBank/DDBJ whole genome shotgun (WGS) entry which is preliminary data.</text>
</comment>
<dbReference type="PRINTS" id="PR01490">
    <property type="entry name" value="RTXTOXIND"/>
</dbReference>
<protein>
    <recommendedName>
        <fullName evidence="9">Membrane fusion protein (MFP) family protein</fullName>
    </recommendedName>
</protein>
<keyword evidence="3 9" id="KW-0813">Transport</keyword>
<evidence type="ECO:0000256" key="9">
    <source>
        <dbReference type="RuleBase" id="RU365093"/>
    </source>
</evidence>
<feature type="transmembrane region" description="Helical" evidence="9">
    <location>
        <begin position="31"/>
        <end position="53"/>
    </location>
</feature>
<dbReference type="InterPro" id="IPR010129">
    <property type="entry name" value="T1SS_HlyD"/>
</dbReference>
<evidence type="ECO:0000313" key="12">
    <source>
        <dbReference type="EMBL" id="NYZ19263.1"/>
    </source>
</evidence>
<name>A0ABX2T7Y8_9PROT</name>
<keyword evidence="13" id="KW-1185">Reference proteome</keyword>
<evidence type="ECO:0000256" key="8">
    <source>
        <dbReference type="ARBA" id="ARBA00023136"/>
    </source>
</evidence>
<dbReference type="InterPro" id="IPR058982">
    <property type="entry name" value="Beta-barrel_AprE"/>
</dbReference>
<accession>A0ABX2T7Y8</accession>
<dbReference type="InterPro" id="IPR058781">
    <property type="entry name" value="HH_AprE-like"/>
</dbReference>
<evidence type="ECO:0000256" key="7">
    <source>
        <dbReference type="ARBA" id="ARBA00022989"/>
    </source>
</evidence>
<organism evidence="12 13">
    <name type="scientific">Azospirillum oleiclasticum</name>
    <dbReference type="NCBI Taxonomy" id="2735135"/>
    <lineage>
        <taxon>Bacteria</taxon>
        <taxon>Pseudomonadati</taxon>
        <taxon>Pseudomonadota</taxon>
        <taxon>Alphaproteobacteria</taxon>
        <taxon>Rhodospirillales</taxon>
        <taxon>Azospirillaceae</taxon>
        <taxon>Azospirillum</taxon>
    </lineage>
</organism>
<dbReference type="Pfam" id="PF26002">
    <property type="entry name" value="Beta-barrel_AprE"/>
    <property type="match status" value="1"/>
</dbReference>
<keyword evidence="5 9" id="KW-0997">Cell inner membrane</keyword>
<evidence type="ECO:0000256" key="2">
    <source>
        <dbReference type="ARBA" id="ARBA00009477"/>
    </source>
</evidence>
<evidence type="ECO:0000256" key="1">
    <source>
        <dbReference type="ARBA" id="ARBA00004377"/>
    </source>
</evidence>
<dbReference type="NCBIfam" id="TIGR01843">
    <property type="entry name" value="type_I_hlyD"/>
    <property type="match status" value="1"/>
</dbReference>
<keyword evidence="7 9" id="KW-1133">Transmembrane helix</keyword>
<feature type="domain" description="AprE-like long alpha-helical hairpin" evidence="10">
    <location>
        <begin position="108"/>
        <end position="298"/>
    </location>
</feature>
<dbReference type="Proteomes" id="UP000584642">
    <property type="component" value="Unassembled WGS sequence"/>
</dbReference>
<dbReference type="PANTHER" id="PTHR30386:SF17">
    <property type="entry name" value="ALKALINE PROTEASE SECRETION PROTEIN APRE"/>
    <property type="match status" value="1"/>
</dbReference>
<dbReference type="Pfam" id="PF25994">
    <property type="entry name" value="HH_AprE"/>
    <property type="match status" value="1"/>
</dbReference>
<evidence type="ECO:0000259" key="11">
    <source>
        <dbReference type="Pfam" id="PF26002"/>
    </source>
</evidence>
<sequence length="453" mass="49880">MTTTTLPALATGTMTTARNHRAASPNTSVRGLLMGGCMVIALGMGGMSAWAALAPLHSAVVAAGALAPETGRKVVRHQEGGPIAEVLVNGGDQVKAGQVLIRLDRTEAQTRLDVLTAQWLDALALEARLSAELLDKPEIAWPADLLSRRYSNLGVTKMMANQQTLFDVRKAQLTAEDELVAERIETLGQEAKSLVEQQRFTQREITLIQEELRITEGLLARGNATRPKLVEQQREEARLRGRDRELEAEIAKSRHQAAEAKGDQIRRRSDFREKVLVDLEKSRGEVARLSEQILDAANRLATRDIKAPDAGTVVMHGHHTAGGTIAPNEPVLDIVPEERELLAEVKIQPKDIKSVSIGLPVKVQLTAYDSRVVGSLEGEVKYVSADRLTDQATRQEYYLARVRLVDSDPHQVHNLKIRTGMPVEARILMSARTPLDYLLTPLSHSYLKAFIQE</sequence>
<reference evidence="12 13" key="1">
    <citation type="submission" date="2020-05" db="EMBL/GenBank/DDBJ databases">
        <title>Azospirillum oleiclasticum sp. nov, a nitrogen-fixing and heavy crude oil-emulsifying bacterium isolated from the crude oil of Yumen Oilfield.</title>
        <authorList>
            <person name="Wu D."/>
            <person name="Cai M."/>
            <person name="Zhang X."/>
        </authorList>
    </citation>
    <scope>NUCLEOTIDE SEQUENCE [LARGE SCALE GENOMIC DNA]</scope>
    <source>
        <strain evidence="12 13">ROY-1-1-2</strain>
    </source>
</reference>
<dbReference type="RefSeq" id="WP_180281028.1">
    <property type="nucleotide sequence ID" value="NZ_JABFDB010000002.1"/>
</dbReference>
<dbReference type="Gene3D" id="2.40.50.100">
    <property type="match status" value="1"/>
</dbReference>
<dbReference type="InterPro" id="IPR050739">
    <property type="entry name" value="MFP"/>
</dbReference>
<evidence type="ECO:0000256" key="4">
    <source>
        <dbReference type="ARBA" id="ARBA00022475"/>
    </source>
</evidence>
<proteinExistence type="inferred from homology"/>
<feature type="domain" description="AprE-like beta-barrel" evidence="11">
    <location>
        <begin position="341"/>
        <end position="428"/>
    </location>
</feature>